<dbReference type="EMBL" id="JAPFQO010000002">
    <property type="protein sequence ID" value="MCX2739016.1"/>
    <property type="molecule type" value="Genomic_DNA"/>
</dbReference>
<sequence length="150" mass="16638">MRIKLILVLVLFAYVTSPSFAQVKTNAKKASSKTAQATPHRIVYDMTAADTTQQSMLMRQLNNIKRGWPEAQIEIVVHGKALDMLVSEKSTNAAAIKELQEKGVVFAACENSMRARKVEKAQLLPGVITVPMGIGEVVMKQEEGWSYIKF</sequence>
<dbReference type="InterPro" id="IPR027396">
    <property type="entry name" value="DsrEFH-like"/>
</dbReference>
<organism evidence="2 3">
    <name type="scientific">Pontibacter anaerobius</name>
    <dbReference type="NCBI Taxonomy" id="2993940"/>
    <lineage>
        <taxon>Bacteria</taxon>
        <taxon>Pseudomonadati</taxon>
        <taxon>Bacteroidota</taxon>
        <taxon>Cytophagia</taxon>
        <taxon>Cytophagales</taxon>
        <taxon>Hymenobacteraceae</taxon>
        <taxon>Pontibacter</taxon>
    </lineage>
</organism>
<protein>
    <submittedName>
        <fullName evidence="2">DsrE family protein</fullName>
    </submittedName>
</protein>
<dbReference type="Gene3D" id="3.40.1260.10">
    <property type="entry name" value="DsrEFH-like"/>
    <property type="match status" value="1"/>
</dbReference>
<proteinExistence type="predicted"/>
<dbReference type="Pfam" id="PF02635">
    <property type="entry name" value="DsrE"/>
    <property type="match status" value="1"/>
</dbReference>
<evidence type="ECO:0000313" key="2">
    <source>
        <dbReference type="EMBL" id="MCX2739016.1"/>
    </source>
</evidence>
<dbReference type="RefSeq" id="WP_266051074.1">
    <property type="nucleotide sequence ID" value="NZ_JAPFQO010000002.1"/>
</dbReference>
<dbReference type="PANTHER" id="PTHR37691">
    <property type="entry name" value="BLR3518 PROTEIN"/>
    <property type="match status" value="1"/>
</dbReference>
<dbReference type="Proteomes" id="UP001207228">
    <property type="component" value="Unassembled WGS sequence"/>
</dbReference>
<accession>A0ABT3RAX4</accession>
<comment type="caution">
    <text evidence="2">The sequence shown here is derived from an EMBL/GenBank/DDBJ whole genome shotgun (WGS) entry which is preliminary data.</text>
</comment>
<reference evidence="2 3" key="1">
    <citation type="submission" date="2022-11" db="EMBL/GenBank/DDBJ databases">
        <title>The characterization of three novel Bacteroidetes species and genomic analysis of their roles in tidal elemental geochemical cycles.</title>
        <authorList>
            <person name="Ma K.-J."/>
        </authorList>
    </citation>
    <scope>NUCLEOTIDE SEQUENCE [LARGE SCALE GENOMIC DNA]</scope>
    <source>
        <strain evidence="2 3">M82</strain>
    </source>
</reference>
<feature type="chain" id="PRO_5046075202" evidence="1">
    <location>
        <begin position="22"/>
        <end position="150"/>
    </location>
</feature>
<keyword evidence="3" id="KW-1185">Reference proteome</keyword>
<dbReference type="InterPro" id="IPR003787">
    <property type="entry name" value="Sulphur_relay_DsrE/F-like"/>
</dbReference>
<evidence type="ECO:0000256" key="1">
    <source>
        <dbReference type="SAM" id="SignalP"/>
    </source>
</evidence>
<keyword evidence="1" id="KW-0732">Signal</keyword>
<feature type="signal peptide" evidence="1">
    <location>
        <begin position="1"/>
        <end position="21"/>
    </location>
</feature>
<evidence type="ECO:0000313" key="3">
    <source>
        <dbReference type="Proteomes" id="UP001207228"/>
    </source>
</evidence>
<dbReference type="SUPFAM" id="SSF75169">
    <property type="entry name" value="DsrEFH-like"/>
    <property type="match status" value="1"/>
</dbReference>
<name>A0ABT3RAX4_9BACT</name>
<gene>
    <name evidence="2" type="ORF">OO017_03580</name>
</gene>
<dbReference type="PANTHER" id="PTHR37691:SF1">
    <property type="entry name" value="BLR3518 PROTEIN"/>
    <property type="match status" value="1"/>
</dbReference>